<dbReference type="PROSITE" id="PS00086">
    <property type="entry name" value="CYTOCHROME_P450"/>
    <property type="match status" value="1"/>
</dbReference>
<dbReference type="InterPro" id="IPR001128">
    <property type="entry name" value="Cyt_P450"/>
</dbReference>
<dbReference type="OMA" id="HRGHNKD"/>
<dbReference type="Gramene" id="KCW54807">
    <property type="protein sequence ID" value="KCW54807"/>
    <property type="gene ID" value="EUGRSUZ_I00747"/>
</dbReference>
<evidence type="ECO:0000256" key="7">
    <source>
        <dbReference type="ARBA" id="ARBA00023033"/>
    </source>
</evidence>
<dbReference type="GO" id="GO:0005506">
    <property type="term" value="F:iron ion binding"/>
    <property type="evidence" value="ECO:0007669"/>
    <property type="project" value="InterPro"/>
</dbReference>
<protein>
    <recommendedName>
        <fullName evidence="13">Cytochrome P450</fullName>
    </recommendedName>
</protein>
<feature type="transmembrane region" description="Helical" evidence="11">
    <location>
        <begin position="6"/>
        <end position="23"/>
    </location>
</feature>
<reference evidence="12" key="1">
    <citation type="submission" date="2013-07" db="EMBL/GenBank/DDBJ databases">
        <title>The genome of Eucalyptus grandis.</title>
        <authorList>
            <person name="Schmutz J."/>
            <person name="Hayes R."/>
            <person name="Myburg A."/>
            <person name="Tuskan G."/>
            <person name="Grattapaglia D."/>
            <person name="Rokhsar D.S."/>
        </authorList>
    </citation>
    <scope>NUCLEOTIDE SEQUENCE</scope>
    <source>
        <tissue evidence="12">Leaf extractions</tissue>
    </source>
</reference>
<dbReference type="OrthoDB" id="1055148at2759"/>
<evidence type="ECO:0000256" key="8">
    <source>
        <dbReference type="ARBA" id="ARBA00023136"/>
    </source>
</evidence>
<keyword evidence="3 9" id="KW-0349">Heme</keyword>
<organism evidence="12">
    <name type="scientific">Eucalyptus grandis</name>
    <name type="common">Flooded gum</name>
    <dbReference type="NCBI Taxonomy" id="71139"/>
    <lineage>
        <taxon>Eukaryota</taxon>
        <taxon>Viridiplantae</taxon>
        <taxon>Streptophyta</taxon>
        <taxon>Embryophyta</taxon>
        <taxon>Tracheophyta</taxon>
        <taxon>Spermatophyta</taxon>
        <taxon>Magnoliopsida</taxon>
        <taxon>eudicotyledons</taxon>
        <taxon>Gunneridae</taxon>
        <taxon>Pentapetalae</taxon>
        <taxon>rosids</taxon>
        <taxon>malvids</taxon>
        <taxon>Myrtales</taxon>
        <taxon>Myrtaceae</taxon>
        <taxon>Myrtoideae</taxon>
        <taxon>Eucalypteae</taxon>
        <taxon>Eucalyptus</taxon>
    </lineage>
</organism>
<evidence type="ECO:0000256" key="1">
    <source>
        <dbReference type="ARBA" id="ARBA00004370"/>
    </source>
</evidence>
<dbReference type="InterPro" id="IPR036396">
    <property type="entry name" value="Cyt_P450_sf"/>
</dbReference>
<keyword evidence="5 10" id="KW-0560">Oxidoreductase</keyword>
<dbReference type="FunCoup" id="A0A059ALD2">
    <property type="interactions" value="431"/>
</dbReference>
<dbReference type="FunFam" id="1.10.630.10:FF:000023">
    <property type="entry name" value="Cytochrome P450 family protein"/>
    <property type="match status" value="1"/>
</dbReference>
<comment type="cofactor">
    <cofactor evidence="9">
        <name>heme</name>
        <dbReference type="ChEBI" id="CHEBI:30413"/>
    </cofactor>
</comment>
<comment type="similarity">
    <text evidence="2 10">Belongs to the cytochrome P450 family.</text>
</comment>
<dbReference type="GO" id="GO:0016020">
    <property type="term" value="C:membrane"/>
    <property type="evidence" value="ECO:0007669"/>
    <property type="project" value="UniProtKB-SubCell"/>
</dbReference>
<dbReference type="InterPro" id="IPR017972">
    <property type="entry name" value="Cyt_P450_CS"/>
</dbReference>
<evidence type="ECO:0000313" key="12">
    <source>
        <dbReference type="EMBL" id="KCW54807.1"/>
    </source>
</evidence>
<dbReference type="InterPro" id="IPR050651">
    <property type="entry name" value="Plant_Cytochrome_P450_Monoox"/>
</dbReference>
<dbReference type="GO" id="GO:0020037">
    <property type="term" value="F:heme binding"/>
    <property type="evidence" value="ECO:0007669"/>
    <property type="project" value="InterPro"/>
</dbReference>
<keyword evidence="11" id="KW-1133">Transmembrane helix</keyword>
<dbReference type="GO" id="GO:0016705">
    <property type="term" value="F:oxidoreductase activity, acting on paired donors, with incorporation or reduction of molecular oxygen"/>
    <property type="evidence" value="ECO:0007669"/>
    <property type="project" value="InterPro"/>
</dbReference>
<evidence type="ECO:0008006" key="13">
    <source>
        <dbReference type="Google" id="ProtNLM"/>
    </source>
</evidence>
<dbReference type="AlphaFoldDB" id="A0A059ALD2"/>
<keyword evidence="11" id="KW-0812">Transmembrane</keyword>
<dbReference type="PANTHER" id="PTHR47947:SF24">
    <property type="entry name" value="ISOFLAVONE 2'-HYDROXYLASE-LIKE"/>
    <property type="match status" value="1"/>
</dbReference>
<dbReference type="CDD" id="cd20653">
    <property type="entry name" value="CYP81"/>
    <property type="match status" value="1"/>
</dbReference>
<proteinExistence type="inferred from homology"/>
<dbReference type="KEGG" id="egr:104418480"/>
<evidence type="ECO:0000256" key="5">
    <source>
        <dbReference type="ARBA" id="ARBA00023002"/>
    </source>
</evidence>
<keyword evidence="8 11" id="KW-0472">Membrane</keyword>
<evidence type="ECO:0000256" key="10">
    <source>
        <dbReference type="RuleBase" id="RU000461"/>
    </source>
</evidence>
<evidence type="ECO:0000256" key="11">
    <source>
        <dbReference type="SAM" id="Phobius"/>
    </source>
</evidence>
<dbReference type="PRINTS" id="PR00463">
    <property type="entry name" value="EP450I"/>
</dbReference>
<evidence type="ECO:0000256" key="6">
    <source>
        <dbReference type="ARBA" id="ARBA00023004"/>
    </source>
</evidence>
<evidence type="ECO:0000256" key="3">
    <source>
        <dbReference type="ARBA" id="ARBA00022617"/>
    </source>
</evidence>
<name>A0A059ALD2_EUCGR</name>
<dbReference type="SUPFAM" id="SSF48264">
    <property type="entry name" value="Cytochrome P450"/>
    <property type="match status" value="1"/>
</dbReference>
<feature type="binding site" description="axial binding residue" evidence="9">
    <location>
        <position position="439"/>
    </location>
    <ligand>
        <name>heme</name>
        <dbReference type="ChEBI" id="CHEBI:30413"/>
    </ligand>
    <ligandPart>
        <name>Fe</name>
        <dbReference type="ChEBI" id="CHEBI:18248"/>
    </ligandPart>
</feature>
<dbReference type="EMBL" id="KK198761">
    <property type="protein sequence ID" value="KCW54807.1"/>
    <property type="molecule type" value="Genomic_DNA"/>
</dbReference>
<keyword evidence="4 9" id="KW-0479">Metal-binding</keyword>
<dbReference type="GO" id="GO:0004497">
    <property type="term" value="F:monooxygenase activity"/>
    <property type="evidence" value="ECO:0007669"/>
    <property type="project" value="UniProtKB-KW"/>
</dbReference>
<evidence type="ECO:0000256" key="4">
    <source>
        <dbReference type="ARBA" id="ARBA00022723"/>
    </source>
</evidence>
<accession>A0A059ALD2</accession>
<dbReference type="Gene3D" id="1.10.630.10">
    <property type="entry name" value="Cytochrome P450"/>
    <property type="match status" value="1"/>
</dbReference>
<keyword evidence="6 9" id="KW-0408">Iron</keyword>
<evidence type="ECO:0000256" key="9">
    <source>
        <dbReference type="PIRSR" id="PIRSR602401-1"/>
    </source>
</evidence>
<dbReference type="STRING" id="71139.A0A059ALD2"/>
<dbReference type="InterPro" id="IPR002401">
    <property type="entry name" value="Cyt_P450_E_grp-I"/>
</dbReference>
<gene>
    <name evidence="12" type="ORF">EUGRSUZ_I00747</name>
</gene>
<dbReference type="Pfam" id="PF00067">
    <property type="entry name" value="p450"/>
    <property type="match status" value="1"/>
</dbReference>
<dbReference type="InParanoid" id="A0A059ALD2"/>
<comment type="subcellular location">
    <subcellularLocation>
        <location evidence="1">Membrane</location>
    </subcellularLocation>
</comment>
<sequence length="503" mass="57240">MENTVQYAILLTVLSLVILYFFLTREPKNLPPSPPSLPIIGHLHHLKLPLHRTLLSLSTKYGPIMTLRFGVRRFVVVSSLPLAEECFTKNDVVLANRPKLFIGKYLGYDYTTLILSSYGDHWRNLRKIATIEVLSSHRINLLSHVRRDEIRRLMLRLAQGRFQSHHRVELKTLFSELTFNIMMRMIAGKRYYGEGLTIDEAEAREARKLIKQIVGSGGTSYVGDFLPILKLVDYNGVKKWVVELKEKIDAFIQGLINEHRRKKGDPELADSMISHLLHLQESQPEDYSDSMIKGLVLVLLVAGTDTSSLTLEWIMTNLLNNPEKLEKARNEIDSVIGHDRLVEESDVSNLPYLQCIILETLRLNTTVPLLVPHASSADCTIGGYFVPRDTIVLVNAWAIHRDREVWEDPLSFKPERFEGNGGEKQRKLMLPFGLGRRACPGAPLAQRVMGWTLSLLIQGFDWKRVSEEKIDMTEGPGTTMPKVVPLELMCKVHPRMGKLVPKD</sequence>
<evidence type="ECO:0000256" key="2">
    <source>
        <dbReference type="ARBA" id="ARBA00010617"/>
    </source>
</evidence>
<dbReference type="eggNOG" id="KOG0156">
    <property type="taxonomic scope" value="Eukaryota"/>
</dbReference>
<dbReference type="PANTHER" id="PTHR47947">
    <property type="entry name" value="CYTOCHROME P450 82C3-RELATED"/>
    <property type="match status" value="1"/>
</dbReference>
<keyword evidence="7 10" id="KW-0503">Monooxygenase</keyword>
<dbReference type="PRINTS" id="PR00385">
    <property type="entry name" value="P450"/>
</dbReference>